<dbReference type="EMBL" id="LBIC01000003">
    <property type="protein sequence ID" value="KKW92917.1"/>
    <property type="molecule type" value="Genomic_DNA"/>
</dbReference>
<keyword evidence="4" id="KW-1185">Reference proteome</keyword>
<dbReference type="PATRIC" id="fig|56193.3.peg.1756"/>
<feature type="compositionally biased region" description="Gly residues" evidence="1">
    <location>
        <begin position="83"/>
        <end position="95"/>
    </location>
</feature>
<evidence type="ECO:0000313" key="3">
    <source>
        <dbReference type="EMBL" id="KKW92917.1"/>
    </source>
</evidence>
<evidence type="ECO:0008006" key="5">
    <source>
        <dbReference type="Google" id="ProtNLM"/>
    </source>
</evidence>
<comment type="caution">
    <text evidence="3">The sequence shown here is derived from an EMBL/GenBank/DDBJ whole genome shotgun (WGS) entry which is preliminary data.</text>
</comment>
<protein>
    <recommendedName>
        <fullName evidence="5">Lipoprotein</fullName>
    </recommendedName>
</protein>
<dbReference type="AlphaFoldDB" id="A0A0M3ARS5"/>
<evidence type="ECO:0000313" key="4">
    <source>
        <dbReference type="Proteomes" id="UP000033874"/>
    </source>
</evidence>
<feature type="chain" id="PRO_5005650536" description="Lipoprotein" evidence="2">
    <location>
        <begin position="17"/>
        <end position="95"/>
    </location>
</feature>
<dbReference type="STRING" id="56193.YP76_08490"/>
<feature type="region of interest" description="Disordered" evidence="1">
    <location>
        <begin position="66"/>
        <end position="95"/>
    </location>
</feature>
<evidence type="ECO:0000256" key="1">
    <source>
        <dbReference type="SAM" id="MobiDB-lite"/>
    </source>
</evidence>
<keyword evidence="2" id="KW-0732">Signal</keyword>
<name>A0A0M3ARS5_9SPHN</name>
<dbReference type="Proteomes" id="UP000033874">
    <property type="component" value="Unassembled WGS sequence"/>
</dbReference>
<gene>
    <name evidence="3" type="ORF">YP76_08490</name>
</gene>
<accession>A0A0M3ARS5</accession>
<sequence>MGKSSLAAMLLLPALAGCTTNDPTFGGAARHNYAMQVINPEPKYEGAMVEGGEGTRSAAAVERYRTGKVKEPKSIRTTQAVSGNGGGGGSGMSAN</sequence>
<reference evidence="3 4" key="1">
    <citation type="submission" date="2015-04" db="EMBL/GenBank/DDBJ databases">
        <title>Genome sequence of aromatic hydrocarbons-degrading Sphingobium chungbukense DJ77.</title>
        <authorList>
            <person name="Kim Y.-C."/>
            <person name="Chae J.-C."/>
        </authorList>
    </citation>
    <scope>NUCLEOTIDE SEQUENCE [LARGE SCALE GENOMIC DNA]</scope>
    <source>
        <strain evidence="3 4">DJ77</strain>
    </source>
</reference>
<dbReference type="PROSITE" id="PS51257">
    <property type="entry name" value="PROKAR_LIPOPROTEIN"/>
    <property type="match status" value="1"/>
</dbReference>
<organism evidence="3 4">
    <name type="scientific">Sphingobium chungbukense</name>
    <dbReference type="NCBI Taxonomy" id="56193"/>
    <lineage>
        <taxon>Bacteria</taxon>
        <taxon>Pseudomonadati</taxon>
        <taxon>Pseudomonadota</taxon>
        <taxon>Alphaproteobacteria</taxon>
        <taxon>Sphingomonadales</taxon>
        <taxon>Sphingomonadaceae</taxon>
        <taxon>Sphingobium</taxon>
    </lineage>
</organism>
<evidence type="ECO:0000256" key="2">
    <source>
        <dbReference type="SAM" id="SignalP"/>
    </source>
</evidence>
<feature type="signal peptide" evidence="2">
    <location>
        <begin position="1"/>
        <end position="16"/>
    </location>
</feature>
<proteinExistence type="predicted"/>
<dbReference type="RefSeq" id="WP_046763126.1">
    <property type="nucleotide sequence ID" value="NZ_LBIC01000003.1"/>
</dbReference>